<dbReference type="InterPro" id="IPR036709">
    <property type="entry name" value="Autotransporte_beta_dom_sf"/>
</dbReference>
<evidence type="ECO:0000313" key="3">
    <source>
        <dbReference type="EMBL" id="MFB9948222.1"/>
    </source>
</evidence>
<dbReference type="Pfam" id="PF03372">
    <property type="entry name" value="Exo_endo_phos"/>
    <property type="match status" value="1"/>
</dbReference>
<keyword evidence="4" id="KW-1185">Reference proteome</keyword>
<dbReference type="SMART" id="SM00869">
    <property type="entry name" value="Autotransporter"/>
    <property type="match status" value="1"/>
</dbReference>
<reference evidence="3 4" key="1">
    <citation type="submission" date="2024-09" db="EMBL/GenBank/DDBJ databases">
        <authorList>
            <person name="Sun Q."/>
            <person name="Mori K."/>
        </authorList>
    </citation>
    <scope>NUCLEOTIDE SEQUENCE [LARGE SCALE GENOMIC DNA]</scope>
    <source>
        <strain evidence="3 4">TBRC 4938</strain>
    </source>
</reference>
<evidence type="ECO:0000313" key="4">
    <source>
        <dbReference type="Proteomes" id="UP001589692"/>
    </source>
</evidence>
<keyword evidence="1" id="KW-0732">Signal</keyword>
<sequence length="1097" mass="116463">MAAPALAADAAAGDQNGTVRILSFNTWREYFNSSRGADASAMSDFLIKGDYDVIALQELCYISDCAYVDDIQTVLENAGQGSYQGTRSGEDGVVSRLSGTGGEYVWGDYFSGQVSYFTTDAQSGIPETSFVSAHFDWRDEPGTYRISEAQTLNAWAAKQSNPILMMGDFNAGDVSERGLHTAEQQAYLFARTIVDSGSSDLWRNLAAEYTPEGRSEEYQAYVKSMQVIDGNGQAHYRNVIQTYFDTHRSEYSGITSISQMSWRQWEEIIAKDMASNGLTFEDETFPVASNQPQTMNILKKQFMLLTSDSTREKYEPHTGRDGSTSWPLTDGENTATSWDYSAIDHFLASRPFGKWWKVVDDPNDPYLGGLKDTAYANDGTTPLSDHELVAHEVRWTGPVLEDYAGDDNKKTVIWSAEANTFEESGGVFYLTRNNMRTDVTLGQISDENGMPILDWLSDAEKKTRLDCKSTDPRLQAAIREYCIDDHSFIGETLVTDKGTVVVDEDAALGGASAAVRLDDGTLRIDGTQMTSLVRNVVLEAAGGTLDIADAANSVTAPGVISGTGALTKSGAGALNLTGSNTYTGATTVAAGALFVNGSIASSSLTTVEDGALLGGNGVTGDLRVADGGTLAPGNSIGTLTVRGDVTFDTGSIFQVEVDADGNSDKLIASGSVEIDGGTLATVAANGNYKANTSYTVITSGDGVTGTFDDVSTNMAFLTPSFIADGNNLVLNVTRNDIAFADVATTNNRRSVASAIQAFGPGDIYNAVVGLDAGTADETYRRLSGELYPSIAGALAENSHFYRDAVSARLFGGADLMGGGNGNETGRANIWSQAYGSYGKTEGNGVDSLSRSTGGFYFGVDTLLAENVMVGAMAGYGHTSFSLSGQSDSADADDYVFGLYGAARMDAFRFTFGGSYGLSEIDGKRRIDVASLSDTLTSGYNGSTGQIFGEAAYTVKLDRGMIEPFIGLAQVHVSTDRFSETGGVGALSVRGSSMDVTYMDLGIRGSTAFDVDGRSITLNGQIGWRHAYGDVTPETAMKLADSASFRTSGAPINEDSVLASAGINFSLSDNASVYVNYVGQFADESSSNGVNAGLKVRF</sequence>
<dbReference type="Proteomes" id="UP001589692">
    <property type="component" value="Unassembled WGS sequence"/>
</dbReference>
<evidence type="ECO:0000256" key="1">
    <source>
        <dbReference type="ARBA" id="ARBA00022729"/>
    </source>
</evidence>
<protein>
    <submittedName>
        <fullName evidence="3">Autotransporter domain-containing protein</fullName>
    </submittedName>
</protein>
<dbReference type="EMBL" id="JBHMAA010000007">
    <property type="protein sequence ID" value="MFB9948222.1"/>
    <property type="molecule type" value="Genomic_DNA"/>
</dbReference>
<dbReference type="Pfam" id="PF12951">
    <property type="entry name" value="PATR"/>
    <property type="match status" value="1"/>
</dbReference>
<dbReference type="Gene3D" id="2.40.128.130">
    <property type="entry name" value="Autotransporter beta-domain"/>
    <property type="match status" value="1"/>
</dbReference>
<accession>A0ABV6ACD6</accession>
<dbReference type="InterPro" id="IPR013425">
    <property type="entry name" value="Autotrns_rpt"/>
</dbReference>
<dbReference type="SUPFAM" id="SSF103515">
    <property type="entry name" value="Autotransporter"/>
    <property type="match status" value="1"/>
</dbReference>
<dbReference type="NCBIfam" id="TIGR01414">
    <property type="entry name" value="autotrans_barl"/>
    <property type="match status" value="1"/>
</dbReference>
<dbReference type="Gene3D" id="3.60.10.10">
    <property type="entry name" value="Endonuclease/exonuclease/phosphatase"/>
    <property type="match status" value="1"/>
</dbReference>
<evidence type="ECO:0000259" key="2">
    <source>
        <dbReference type="PROSITE" id="PS51208"/>
    </source>
</evidence>
<comment type="caution">
    <text evidence="3">The sequence shown here is derived from an EMBL/GenBank/DDBJ whole genome shotgun (WGS) entry which is preliminary data.</text>
</comment>
<dbReference type="InterPro" id="IPR006315">
    <property type="entry name" value="OM_autotransptr_brl_dom"/>
</dbReference>
<proteinExistence type="predicted"/>
<dbReference type="NCBIfam" id="TIGR02601">
    <property type="entry name" value="autotrns_rpt"/>
    <property type="match status" value="1"/>
</dbReference>
<dbReference type="RefSeq" id="WP_377257260.1">
    <property type="nucleotide sequence ID" value="NZ_JBHMAA010000007.1"/>
</dbReference>
<dbReference type="PROSITE" id="PS51208">
    <property type="entry name" value="AUTOTRANSPORTER"/>
    <property type="match status" value="1"/>
</dbReference>
<dbReference type="Pfam" id="PF03797">
    <property type="entry name" value="Autotransporter"/>
    <property type="match status" value="1"/>
</dbReference>
<dbReference type="InterPro" id="IPR005135">
    <property type="entry name" value="Endo/exonuclease/phosphatase"/>
</dbReference>
<dbReference type="SUPFAM" id="SSF56219">
    <property type="entry name" value="DNase I-like"/>
    <property type="match status" value="1"/>
</dbReference>
<dbReference type="InterPro" id="IPR036691">
    <property type="entry name" value="Endo/exonu/phosph_ase_sf"/>
</dbReference>
<gene>
    <name evidence="3" type="ORF">ACFFP0_05145</name>
</gene>
<dbReference type="SUPFAM" id="SSF51126">
    <property type="entry name" value="Pectin lyase-like"/>
    <property type="match status" value="1"/>
</dbReference>
<organism evidence="3 4">
    <name type="scientific">Rhizobium puerariae</name>
    <dbReference type="NCBI Taxonomy" id="1585791"/>
    <lineage>
        <taxon>Bacteria</taxon>
        <taxon>Pseudomonadati</taxon>
        <taxon>Pseudomonadota</taxon>
        <taxon>Alphaproteobacteria</taxon>
        <taxon>Hyphomicrobiales</taxon>
        <taxon>Rhizobiaceae</taxon>
        <taxon>Rhizobium/Agrobacterium group</taxon>
        <taxon>Rhizobium</taxon>
    </lineage>
</organism>
<dbReference type="InterPro" id="IPR005546">
    <property type="entry name" value="Autotransporte_beta"/>
</dbReference>
<dbReference type="InterPro" id="IPR011050">
    <property type="entry name" value="Pectin_lyase_fold/virulence"/>
</dbReference>
<name>A0ABV6ACD6_9HYPH</name>
<feature type="domain" description="Autotransporter" evidence="2">
    <location>
        <begin position="822"/>
        <end position="1097"/>
    </location>
</feature>